<sequence>MASFKIWALQVITEKGSLKRIRSDHGGEFQNEVLYSEMTRINLESSTQGVMKAYFWVIQAIVQLQSLQSSVQDDYGVGQCVLMIDQLRPWETLQCIMIQKSGEAEDRKQRREVEEERMKRIQ</sequence>
<evidence type="ECO:0000313" key="2">
    <source>
        <dbReference type="EMBL" id="CAA7044008.1"/>
    </source>
</evidence>
<reference evidence="2" key="1">
    <citation type="submission" date="2020-01" db="EMBL/GenBank/DDBJ databases">
        <authorList>
            <person name="Mishra B."/>
        </authorList>
    </citation>
    <scope>NUCLEOTIDE SEQUENCE [LARGE SCALE GENOMIC DNA]</scope>
</reference>
<protein>
    <submittedName>
        <fullName evidence="2">Uncharacterized protein</fullName>
    </submittedName>
</protein>
<accession>A0A6D2JK51</accession>
<dbReference type="OrthoDB" id="1751476at2759"/>
<name>A0A6D2JK51_9BRAS</name>
<proteinExistence type="predicted"/>
<comment type="caution">
    <text evidence="2">The sequence shown here is derived from an EMBL/GenBank/DDBJ whole genome shotgun (WGS) entry which is preliminary data.</text>
</comment>
<dbReference type="Proteomes" id="UP000467841">
    <property type="component" value="Unassembled WGS sequence"/>
</dbReference>
<dbReference type="EMBL" id="CACVBM020001290">
    <property type="protein sequence ID" value="CAA7044008.1"/>
    <property type="molecule type" value="Genomic_DNA"/>
</dbReference>
<evidence type="ECO:0000313" key="3">
    <source>
        <dbReference type="Proteomes" id="UP000467841"/>
    </source>
</evidence>
<keyword evidence="3" id="KW-1185">Reference proteome</keyword>
<dbReference type="AlphaFoldDB" id="A0A6D2JK51"/>
<organism evidence="2 3">
    <name type="scientific">Microthlaspi erraticum</name>
    <dbReference type="NCBI Taxonomy" id="1685480"/>
    <lineage>
        <taxon>Eukaryota</taxon>
        <taxon>Viridiplantae</taxon>
        <taxon>Streptophyta</taxon>
        <taxon>Embryophyta</taxon>
        <taxon>Tracheophyta</taxon>
        <taxon>Spermatophyta</taxon>
        <taxon>Magnoliopsida</taxon>
        <taxon>eudicotyledons</taxon>
        <taxon>Gunneridae</taxon>
        <taxon>Pentapetalae</taxon>
        <taxon>rosids</taxon>
        <taxon>malvids</taxon>
        <taxon>Brassicales</taxon>
        <taxon>Brassicaceae</taxon>
        <taxon>Coluteocarpeae</taxon>
        <taxon>Microthlaspi</taxon>
    </lineage>
</organism>
<gene>
    <name evidence="2" type="ORF">MERR_LOCUS31243</name>
</gene>
<feature type="region of interest" description="Disordered" evidence="1">
    <location>
        <begin position="102"/>
        <end position="122"/>
    </location>
</feature>
<evidence type="ECO:0000256" key="1">
    <source>
        <dbReference type="SAM" id="MobiDB-lite"/>
    </source>
</evidence>